<organism evidence="6 7">
    <name type="scientific">Leptonychotes weddellii</name>
    <name type="common">Weddell seal</name>
    <name type="synonym">Otaria weddellii</name>
    <dbReference type="NCBI Taxonomy" id="9713"/>
    <lineage>
        <taxon>Eukaryota</taxon>
        <taxon>Metazoa</taxon>
        <taxon>Chordata</taxon>
        <taxon>Craniata</taxon>
        <taxon>Vertebrata</taxon>
        <taxon>Euteleostomi</taxon>
        <taxon>Mammalia</taxon>
        <taxon>Eutheria</taxon>
        <taxon>Laurasiatheria</taxon>
        <taxon>Carnivora</taxon>
        <taxon>Caniformia</taxon>
        <taxon>Pinnipedia</taxon>
        <taxon>Phocidae</taxon>
        <taxon>Monachinae</taxon>
        <taxon>Lobodontini</taxon>
        <taxon>Leptonychotes</taxon>
    </lineage>
</organism>
<dbReference type="InterPro" id="IPR023271">
    <property type="entry name" value="Aquaporin-like"/>
</dbReference>
<evidence type="ECO:0000256" key="2">
    <source>
        <dbReference type="ARBA" id="ARBA00022692"/>
    </source>
</evidence>
<evidence type="ECO:0000256" key="3">
    <source>
        <dbReference type="ARBA" id="ARBA00022989"/>
    </source>
</evidence>
<reference evidence="7" key="1">
    <citation type="submission" date="2025-08" db="UniProtKB">
        <authorList>
            <consortium name="RefSeq"/>
        </authorList>
    </citation>
    <scope>IDENTIFICATION</scope>
    <source>
        <tissue evidence="7">Liver</tissue>
    </source>
</reference>
<feature type="transmembrane region" description="Helical" evidence="5">
    <location>
        <begin position="36"/>
        <end position="59"/>
    </location>
</feature>
<evidence type="ECO:0000256" key="5">
    <source>
        <dbReference type="SAM" id="Phobius"/>
    </source>
</evidence>
<dbReference type="SUPFAM" id="SSF81338">
    <property type="entry name" value="Aquaporin-like"/>
    <property type="match status" value="1"/>
</dbReference>
<proteinExistence type="predicted"/>
<dbReference type="RefSeq" id="XP_030878552.1">
    <property type="nucleotide sequence ID" value="XM_031022692.1"/>
</dbReference>
<evidence type="ECO:0000313" key="7">
    <source>
        <dbReference type="RefSeq" id="XP_030878552.1"/>
    </source>
</evidence>
<evidence type="ECO:0000256" key="1">
    <source>
        <dbReference type="ARBA" id="ARBA00004141"/>
    </source>
</evidence>
<evidence type="ECO:0000313" key="6">
    <source>
        <dbReference type="Proteomes" id="UP000245341"/>
    </source>
</evidence>
<keyword evidence="2 5" id="KW-0812">Transmembrane</keyword>
<dbReference type="OrthoDB" id="3222at2759"/>
<dbReference type="KEGG" id="lww:102744406"/>
<dbReference type="GeneID" id="102744406"/>
<dbReference type="AlphaFoldDB" id="A0A7F8QBF2"/>
<dbReference type="PRINTS" id="PR02020">
    <property type="entry name" value="AQUAPORIN8"/>
</dbReference>
<protein>
    <submittedName>
        <fullName evidence="7">Aquaporin-8-like</fullName>
    </submittedName>
</protein>
<evidence type="ECO:0000256" key="4">
    <source>
        <dbReference type="ARBA" id="ARBA00023136"/>
    </source>
</evidence>
<dbReference type="GO" id="GO:0016020">
    <property type="term" value="C:membrane"/>
    <property type="evidence" value="ECO:0007669"/>
    <property type="project" value="UniProtKB-SubCell"/>
</dbReference>
<accession>A0A7F8QBF2</accession>
<dbReference type="Gene3D" id="1.20.1080.10">
    <property type="entry name" value="Glycerol uptake facilitator protein"/>
    <property type="match status" value="1"/>
</dbReference>
<comment type="subcellular location">
    <subcellularLocation>
        <location evidence="1">Membrane</location>
        <topology evidence="1">Multi-pass membrane protein</topology>
    </subcellularLocation>
</comment>
<dbReference type="Proteomes" id="UP000245341">
    <property type="component" value="Unplaced"/>
</dbReference>
<keyword evidence="6" id="KW-1185">Reference proteome</keyword>
<sequence length="89" mass="9317">MSAEAAMSMCDPEFGSGKAKAPSMGGRCRGSWYERFLQPCLVELLGSALFIFIGCLSVIENGTDTGLLQPALAHGLALGLIIATLGNIR</sequence>
<name>A0A7F8QBF2_LEPWE</name>
<keyword evidence="3 5" id="KW-1133">Transmembrane helix</keyword>
<gene>
    <name evidence="7" type="primary">LOC102744406</name>
</gene>
<dbReference type="InterPro" id="IPR023277">
    <property type="entry name" value="Aquaporin_8"/>
</dbReference>
<feature type="transmembrane region" description="Helical" evidence="5">
    <location>
        <begin position="71"/>
        <end position="88"/>
    </location>
</feature>
<keyword evidence="4 5" id="KW-0472">Membrane</keyword>